<name>A0A0B2K4M2_9FIRM</name>
<evidence type="ECO:0000313" key="1">
    <source>
        <dbReference type="EMBL" id="KHM53022.1"/>
    </source>
</evidence>
<dbReference type="Proteomes" id="UP000030993">
    <property type="component" value="Unassembled WGS sequence"/>
</dbReference>
<sequence length="285" mass="30488">MISNKIVKASYLGNGVTRQWGIPFSYTDTSQICVALLENDVQTILDSNDFTVNTGSGVVVYPKTNDDPPIAAGVVLVVFRDTDITQLSDLTNQGGAWPETIETSLDKLTQIAQEQGEALERSVKVSISSDENPEELMTNLYKKAAEATTSASAAAISETNAGNSATAASVSAGAAANSKTRAEEILADIEAAAETVGGAATVYDPNKQYEKANQVMVENGDTYRCIEPSLGEYPPLSSNWVLTATGKKDTFERDENGDLVPVKYAQASDFWGIDENGDIYPRHTI</sequence>
<dbReference type="RefSeq" id="WP_039205895.1">
    <property type="nucleotide sequence ID" value="NZ_JSCE01000023.1"/>
</dbReference>
<dbReference type="AlphaFoldDB" id="A0A0B2K4M2"/>
<protein>
    <submittedName>
        <fullName evidence="1">Uncharacterized protein</fullName>
    </submittedName>
</protein>
<gene>
    <name evidence="1" type="ORF">NZ47_01255</name>
</gene>
<keyword evidence="2" id="KW-1185">Reference proteome</keyword>
<organism evidence="1 2">
    <name type="scientific">Anaerovibrio lipolyticus</name>
    <dbReference type="NCBI Taxonomy" id="82374"/>
    <lineage>
        <taxon>Bacteria</taxon>
        <taxon>Bacillati</taxon>
        <taxon>Bacillota</taxon>
        <taxon>Negativicutes</taxon>
        <taxon>Selenomonadales</taxon>
        <taxon>Selenomonadaceae</taxon>
        <taxon>Anaerovibrio</taxon>
    </lineage>
</organism>
<dbReference type="EMBL" id="JSCE01000023">
    <property type="protein sequence ID" value="KHM53022.1"/>
    <property type="molecule type" value="Genomic_DNA"/>
</dbReference>
<evidence type="ECO:0000313" key="2">
    <source>
        <dbReference type="Proteomes" id="UP000030993"/>
    </source>
</evidence>
<reference evidence="1 2" key="1">
    <citation type="journal article" date="2013" name="PLoS ONE">
        <title>Identification and characterization of three novel lipases belonging to families II and V from Anaerovibrio lipolyticus 5ST.</title>
        <authorList>
            <person name="Prive F."/>
            <person name="Kaderbhai N.N."/>
            <person name="Girdwood S."/>
            <person name="Worgan H.J."/>
            <person name="Pinloche E."/>
            <person name="Scollan N.D."/>
            <person name="Huws S.A."/>
            <person name="Newbold C.J."/>
        </authorList>
    </citation>
    <scope>NUCLEOTIDE SEQUENCE [LARGE SCALE GENOMIC DNA]</scope>
    <source>
        <strain evidence="1 2">5S</strain>
    </source>
</reference>
<dbReference type="STRING" id="82374.NZ47_01255"/>
<accession>A0A0B2K4M2</accession>
<comment type="caution">
    <text evidence="1">The sequence shown here is derived from an EMBL/GenBank/DDBJ whole genome shotgun (WGS) entry which is preliminary data.</text>
</comment>
<proteinExistence type="predicted"/>